<evidence type="ECO:0000256" key="4">
    <source>
        <dbReference type="ARBA" id="ARBA00023180"/>
    </source>
</evidence>
<dbReference type="Proteomes" id="UP000596742">
    <property type="component" value="Unassembled WGS sequence"/>
</dbReference>
<keyword evidence="4" id="KW-0325">Glycoprotein</keyword>
<dbReference type="Pfam" id="PF00530">
    <property type="entry name" value="SRCR"/>
    <property type="match status" value="1"/>
</dbReference>
<gene>
    <name evidence="7" type="ORF">MGAL_10B037745</name>
</gene>
<evidence type="ECO:0000256" key="3">
    <source>
        <dbReference type="ARBA" id="ARBA00023157"/>
    </source>
</evidence>
<name>A0A8B6E2W3_MYTGA</name>
<dbReference type="PANTHER" id="PTHR19331">
    <property type="entry name" value="SCAVENGER RECEPTOR DOMAIN-CONTAINING"/>
    <property type="match status" value="1"/>
</dbReference>
<dbReference type="InterPro" id="IPR001190">
    <property type="entry name" value="SRCR"/>
</dbReference>
<evidence type="ECO:0000313" key="8">
    <source>
        <dbReference type="Proteomes" id="UP000596742"/>
    </source>
</evidence>
<dbReference type="InterPro" id="IPR036772">
    <property type="entry name" value="SRCR-like_dom_sf"/>
</dbReference>
<feature type="domain" description="SRCR" evidence="6">
    <location>
        <begin position="48"/>
        <end position="92"/>
    </location>
</feature>
<dbReference type="Gene3D" id="3.10.250.10">
    <property type="entry name" value="SRCR-like domain"/>
    <property type="match status" value="1"/>
</dbReference>
<keyword evidence="3" id="KW-1015">Disulfide bond</keyword>
<keyword evidence="8" id="KW-1185">Reference proteome</keyword>
<comment type="caution">
    <text evidence="5">Lacks conserved residue(s) required for the propagation of feature annotation.</text>
</comment>
<sequence length="92" mass="10417">MHFNQCRHTEWGERCEATSCGCDLGVFMGLAIRCWIDMEISKNPEVRVRLAGSNAENEGRVELYNNNIWGPLADTSIGNPEADVFCRMMGYK</sequence>
<evidence type="ECO:0000256" key="1">
    <source>
        <dbReference type="ARBA" id="ARBA00022729"/>
    </source>
</evidence>
<reference evidence="7" key="1">
    <citation type="submission" date="2018-11" db="EMBL/GenBank/DDBJ databases">
        <authorList>
            <person name="Alioto T."/>
            <person name="Alioto T."/>
        </authorList>
    </citation>
    <scope>NUCLEOTIDE SEQUENCE</scope>
</reference>
<proteinExistence type="predicted"/>
<dbReference type="GO" id="GO:0016020">
    <property type="term" value="C:membrane"/>
    <property type="evidence" value="ECO:0007669"/>
    <property type="project" value="InterPro"/>
</dbReference>
<keyword evidence="1" id="KW-0732">Signal</keyword>
<accession>A0A8B6E2W3</accession>
<evidence type="ECO:0000259" key="6">
    <source>
        <dbReference type="PROSITE" id="PS50287"/>
    </source>
</evidence>
<dbReference type="OrthoDB" id="10383178at2759"/>
<dbReference type="PROSITE" id="PS50287">
    <property type="entry name" value="SRCR_2"/>
    <property type="match status" value="1"/>
</dbReference>
<comment type="caution">
    <text evidence="7">The sequence shown here is derived from an EMBL/GenBank/DDBJ whole genome shotgun (WGS) entry which is preliminary data.</text>
</comment>
<dbReference type="SUPFAM" id="SSF56487">
    <property type="entry name" value="SRCR-like"/>
    <property type="match status" value="1"/>
</dbReference>
<organism evidence="7 8">
    <name type="scientific">Mytilus galloprovincialis</name>
    <name type="common">Mediterranean mussel</name>
    <dbReference type="NCBI Taxonomy" id="29158"/>
    <lineage>
        <taxon>Eukaryota</taxon>
        <taxon>Metazoa</taxon>
        <taxon>Spiralia</taxon>
        <taxon>Lophotrochozoa</taxon>
        <taxon>Mollusca</taxon>
        <taxon>Bivalvia</taxon>
        <taxon>Autobranchia</taxon>
        <taxon>Pteriomorphia</taxon>
        <taxon>Mytilida</taxon>
        <taxon>Mytiloidea</taxon>
        <taxon>Mytilidae</taxon>
        <taxon>Mytilinae</taxon>
        <taxon>Mytilus</taxon>
    </lineage>
</organism>
<evidence type="ECO:0000313" key="7">
    <source>
        <dbReference type="EMBL" id="VDI27777.1"/>
    </source>
</evidence>
<dbReference type="AlphaFoldDB" id="A0A8B6E2W3"/>
<evidence type="ECO:0000256" key="5">
    <source>
        <dbReference type="PROSITE-ProRule" id="PRU00196"/>
    </source>
</evidence>
<dbReference type="EMBL" id="UYJE01004403">
    <property type="protein sequence ID" value="VDI27777.1"/>
    <property type="molecule type" value="Genomic_DNA"/>
</dbReference>
<evidence type="ECO:0000256" key="2">
    <source>
        <dbReference type="ARBA" id="ARBA00022737"/>
    </source>
</evidence>
<dbReference type="PANTHER" id="PTHR19331:SF465">
    <property type="entry name" value="EGG PEPTIDE SPERACT RECEPTOR"/>
    <property type="match status" value="1"/>
</dbReference>
<keyword evidence="2" id="KW-0677">Repeat</keyword>
<protein>
    <recommendedName>
        <fullName evidence="6">SRCR domain-containing protein</fullName>
    </recommendedName>
</protein>